<sequence length="74" mass="8387">TFSSMTVDDVYEIAKVVGAEVEKLIDNYGKSSVEGLVFAARNQAHKCKEEELLKAFETLQVQQQKKRHVKDSDE</sequence>
<dbReference type="AlphaFoldDB" id="A0ABD0PII0"/>
<evidence type="ECO:0000259" key="1">
    <source>
        <dbReference type="Pfam" id="PF09744"/>
    </source>
</evidence>
<dbReference type="InterPro" id="IPR034743">
    <property type="entry name" value="RH1"/>
</dbReference>
<name>A0ABD0PII0_CIRMR</name>
<reference evidence="2 3" key="1">
    <citation type="submission" date="2024-05" db="EMBL/GenBank/DDBJ databases">
        <title>Genome sequencing and assembly of Indian major carp, Cirrhinus mrigala (Hamilton, 1822).</title>
        <authorList>
            <person name="Mohindra V."/>
            <person name="Chowdhury L.M."/>
            <person name="Lal K."/>
            <person name="Jena J.K."/>
        </authorList>
    </citation>
    <scope>NUCLEOTIDE SEQUENCE [LARGE SCALE GENOMIC DNA]</scope>
    <source>
        <strain evidence="2">CM1030</strain>
        <tissue evidence="2">Blood</tissue>
    </source>
</reference>
<organism evidence="2 3">
    <name type="scientific">Cirrhinus mrigala</name>
    <name type="common">Mrigala</name>
    <dbReference type="NCBI Taxonomy" id="683832"/>
    <lineage>
        <taxon>Eukaryota</taxon>
        <taxon>Metazoa</taxon>
        <taxon>Chordata</taxon>
        <taxon>Craniata</taxon>
        <taxon>Vertebrata</taxon>
        <taxon>Euteleostomi</taxon>
        <taxon>Actinopterygii</taxon>
        <taxon>Neopterygii</taxon>
        <taxon>Teleostei</taxon>
        <taxon>Ostariophysi</taxon>
        <taxon>Cypriniformes</taxon>
        <taxon>Cyprinidae</taxon>
        <taxon>Labeoninae</taxon>
        <taxon>Labeonini</taxon>
        <taxon>Cirrhinus</taxon>
    </lineage>
</organism>
<dbReference type="Proteomes" id="UP001529510">
    <property type="component" value="Unassembled WGS sequence"/>
</dbReference>
<gene>
    <name evidence="2" type="ORF">M9458_029837</name>
</gene>
<feature type="non-terminal residue" evidence="2">
    <location>
        <position position="74"/>
    </location>
</feature>
<dbReference type="Pfam" id="PF09744">
    <property type="entry name" value="RH1"/>
    <property type="match status" value="1"/>
</dbReference>
<comment type="caution">
    <text evidence="2">The sequence shown here is derived from an EMBL/GenBank/DDBJ whole genome shotgun (WGS) entry which is preliminary data.</text>
</comment>
<proteinExistence type="predicted"/>
<evidence type="ECO:0000313" key="2">
    <source>
        <dbReference type="EMBL" id="KAL0173869.1"/>
    </source>
</evidence>
<evidence type="ECO:0000313" key="3">
    <source>
        <dbReference type="Proteomes" id="UP001529510"/>
    </source>
</evidence>
<accession>A0ABD0PII0</accession>
<dbReference type="Gene3D" id="1.20.58.1770">
    <property type="match status" value="1"/>
</dbReference>
<feature type="domain" description="RH1" evidence="1">
    <location>
        <begin position="9"/>
        <end position="37"/>
    </location>
</feature>
<protein>
    <recommendedName>
        <fullName evidence="1">RH1 domain-containing protein</fullName>
    </recommendedName>
</protein>
<dbReference type="EMBL" id="JAMKFB020000015">
    <property type="protein sequence ID" value="KAL0173869.1"/>
    <property type="molecule type" value="Genomic_DNA"/>
</dbReference>
<feature type="non-terminal residue" evidence="2">
    <location>
        <position position="1"/>
    </location>
</feature>
<keyword evidence="3" id="KW-1185">Reference proteome</keyword>